<feature type="compositionally biased region" description="Low complexity" evidence="4">
    <location>
        <begin position="847"/>
        <end position="856"/>
    </location>
</feature>
<dbReference type="GO" id="GO:0003712">
    <property type="term" value="F:transcription coregulator activity"/>
    <property type="evidence" value="ECO:0007669"/>
    <property type="project" value="InterPro"/>
</dbReference>
<feature type="region of interest" description="Disordered" evidence="4">
    <location>
        <begin position="1033"/>
        <end position="1089"/>
    </location>
</feature>
<dbReference type="InterPro" id="IPR036529">
    <property type="entry name" value="KIX_dom_sf"/>
</dbReference>
<dbReference type="Pfam" id="PF16987">
    <property type="entry name" value="KIX_2"/>
    <property type="match status" value="1"/>
</dbReference>
<evidence type="ECO:0000256" key="1">
    <source>
        <dbReference type="ARBA" id="ARBA00004123"/>
    </source>
</evidence>
<keyword evidence="2" id="KW-0539">Nucleus</keyword>
<feature type="compositionally biased region" description="Polar residues" evidence="4">
    <location>
        <begin position="410"/>
        <end position="445"/>
    </location>
</feature>
<dbReference type="GO" id="GO:0006355">
    <property type="term" value="P:regulation of DNA-templated transcription"/>
    <property type="evidence" value="ECO:0007669"/>
    <property type="project" value="InterPro"/>
</dbReference>
<feature type="coiled-coil region" evidence="3">
    <location>
        <begin position="951"/>
        <end position="978"/>
    </location>
</feature>
<feature type="compositionally biased region" description="Low complexity" evidence="4">
    <location>
        <begin position="327"/>
        <end position="356"/>
    </location>
</feature>
<feature type="region of interest" description="Disordered" evidence="4">
    <location>
        <begin position="987"/>
        <end position="1020"/>
    </location>
</feature>
<feature type="compositionally biased region" description="Basic and acidic residues" evidence="4">
    <location>
        <begin position="1175"/>
        <end position="1189"/>
    </location>
</feature>
<feature type="compositionally biased region" description="Low complexity" evidence="4">
    <location>
        <begin position="1033"/>
        <end position="1061"/>
    </location>
</feature>
<sequence length="1337" mass="146444">MFGQSVNANNPNNNLNNIAGANQNQSQAYQQMLSNQQQLQLQQLLQHQGHHSLNHSQQLQVNQLHQQQLQQQRMLLFQHQNQRSQQDNDALQTQQQSHLLQHQQNQLLNINNNQNNQMAPHQSIQFNQQQQLHQNQGPPFLNEQERVSIIHKLIELLRTVIPPQAEERIQYLAQNLELKAFRTAMSREMYLLTIQQQMSSITQRRPELIGNGIPAGGLPPGSPQLDPLNNQAVPGSPHLMPGQSPQLMAGQLRNVQQASQQMQSPLLQHLQNQQQQVQHNQLQNSQQQGHQQMLKEQRMLQQQQMHLQQQQLQQSLLSSSGGNQLKNGNTNSSNIGNTSNNVQPSQNSSNMQQANNPQGQGTSLNPTSPKLKDMKNEAAQSSATSVVATPDSSKNNDNSSPKVKAEPANTPVTFSGFNASDAPVTTSDPTSSTISASGTFSGQQAPTGTPSNTGTTSQAATSFSASEQPSDSLTKAESLSNSVQSFFSNAGLPANSGGSTQSNGDTSVITAAVSGAPEMAPLYRNIQRWIDILHCFGSEKEYDMIKKLQGMKRMMEAQLEGFQLNQGIYYLTPDTVSQLQQNLIRFYQYAEALRVQNQRVSGVQQGMGTSNTNPINTPSGLGSNNSVNSPIPAQAVTSGANQNRSSPAQQPSQMPISSSALLNQSGGGQNLAGNAAPQQTGINPPTPQQAPGSLPPNSIQNQHMINQLGLNMANTGMMGVMGQQNTLINQLSGIQNPGQMMMRPQHQITSAQLAQMNPQQLQQLQQIQMQQHAALQQQQLQQAHLQRSPALAAAQLRGGQQGQMGNNNPGVRQNSQMSPQLAAGQLPGNRMNSIGASPVMSAQVMPQQLGQSQLQQKNSTSPPKQSPRVTPGQINQSPSMSAAMLPNTVVGQMNLNAQHQFSGMNPQMIQQLRMQQQQMLQQSMARGVGNMPAGTMGMSGIMGSQYMNLNVEQQNALKRQMEQQMIQNNNQNNNQNNQQNPHLSNLQQQHSQMQNMMGQGLTSPHLQPGNLSQGNLSHGHQQQNNMFMNQQEQQANLLQQQQQHQQNLQQQQLSGRSLQHQIPTSQQQVGQIPQQESIPQQQQTPANSNTQANANAINKNANAFGNGLYTSSSNLEQTPAPVSNVSAAPGNEMTNEENIDSLFDFNYESPPPTTAVDEPVDTSLTNTTTVGGKRSKPDDFDSEDASEKKLKAGESINTSVLDEFNDLFTSPVNSNDTSTFNFATEQELKNLQSKYNFQYTINSEESFSGGGDLFSSTSVIAVCNFKNISLIFKFNSKLDNDGAATTNFVDCKELDGNGTLKVLNIKEELEKIGVNNSNNKEWKLSEIFERLNSILLN</sequence>
<feature type="compositionally biased region" description="Polar residues" evidence="4">
    <location>
        <begin position="806"/>
        <end position="819"/>
    </location>
</feature>
<dbReference type="Proteomes" id="UP001211065">
    <property type="component" value="Unassembled WGS sequence"/>
</dbReference>
<dbReference type="GO" id="GO:0005634">
    <property type="term" value="C:nucleus"/>
    <property type="evidence" value="ECO:0007669"/>
    <property type="project" value="UniProtKB-SubCell"/>
</dbReference>
<feature type="compositionally biased region" description="Polar residues" evidence="4">
    <location>
        <begin position="604"/>
        <end position="664"/>
    </location>
</feature>
<reference evidence="6" key="1">
    <citation type="submission" date="2020-05" db="EMBL/GenBank/DDBJ databases">
        <title>Phylogenomic resolution of chytrid fungi.</title>
        <authorList>
            <person name="Stajich J.E."/>
            <person name="Amses K."/>
            <person name="Simmons R."/>
            <person name="Seto K."/>
            <person name="Myers J."/>
            <person name="Bonds A."/>
            <person name="Quandt C.A."/>
            <person name="Barry K."/>
            <person name="Liu P."/>
            <person name="Grigoriev I."/>
            <person name="Longcore J.E."/>
            <person name="James T.Y."/>
        </authorList>
    </citation>
    <scope>NUCLEOTIDE SEQUENCE</scope>
    <source>
        <strain evidence="6">JEL0476</strain>
    </source>
</reference>
<feature type="compositionally biased region" description="Polar residues" evidence="4">
    <location>
        <begin position="676"/>
        <end position="700"/>
    </location>
</feature>
<feature type="region of interest" description="Disordered" evidence="4">
    <location>
        <begin position="1149"/>
        <end position="1189"/>
    </location>
</feature>
<feature type="compositionally biased region" description="Polar residues" evidence="4">
    <location>
        <begin position="357"/>
        <end position="368"/>
    </location>
</feature>
<feature type="region of interest" description="Disordered" evidence="4">
    <location>
        <begin position="208"/>
        <end position="477"/>
    </location>
</feature>
<evidence type="ECO:0000313" key="6">
    <source>
        <dbReference type="EMBL" id="KAJ3225131.1"/>
    </source>
</evidence>
<feature type="region of interest" description="Disordered" evidence="4">
    <location>
        <begin position="604"/>
        <end position="700"/>
    </location>
</feature>
<dbReference type="EMBL" id="JADGJW010000070">
    <property type="protein sequence ID" value="KAJ3225131.1"/>
    <property type="molecule type" value="Genomic_DNA"/>
</dbReference>
<evidence type="ECO:0000256" key="2">
    <source>
        <dbReference type="ARBA" id="ARBA00023242"/>
    </source>
</evidence>
<accession>A0AAD5XY46</accession>
<feature type="compositionally biased region" description="Polar residues" evidence="4">
    <location>
        <begin position="253"/>
        <end position="266"/>
    </location>
</feature>
<protein>
    <recommendedName>
        <fullName evidence="5">Mediator complex subunit 15 KIX domain-containing protein</fullName>
    </recommendedName>
</protein>
<comment type="subcellular location">
    <subcellularLocation>
        <location evidence="1">Nucleus</location>
    </subcellularLocation>
</comment>
<evidence type="ECO:0000256" key="3">
    <source>
        <dbReference type="SAM" id="Coils"/>
    </source>
</evidence>
<feature type="compositionally biased region" description="Low complexity" evidence="4">
    <location>
        <begin position="299"/>
        <end position="320"/>
    </location>
</feature>
<evidence type="ECO:0000259" key="5">
    <source>
        <dbReference type="Pfam" id="PF16987"/>
    </source>
</evidence>
<gene>
    <name evidence="6" type="ORF">HK099_007336</name>
</gene>
<keyword evidence="7" id="KW-1185">Reference proteome</keyword>
<feature type="compositionally biased region" description="Low complexity" evidence="4">
    <location>
        <begin position="446"/>
        <end position="466"/>
    </location>
</feature>
<evidence type="ECO:0000313" key="7">
    <source>
        <dbReference type="Proteomes" id="UP001211065"/>
    </source>
</evidence>
<organism evidence="6 7">
    <name type="scientific">Clydaea vesicula</name>
    <dbReference type="NCBI Taxonomy" id="447962"/>
    <lineage>
        <taxon>Eukaryota</taxon>
        <taxon>Fungi</taxon>
        <taxon>Fungi incertae sedis</taxon>
        <taxon>Chytridiomycota</taxon>
        <taxon>Chytridiomycota incertae sedis</taxon>
        <taxon>Chytridiomycetes</taxon>
        <taxon>Lobulomycetales</taxon>
        <taxon>Lobulomycetaceae</taxon>
        <taxon>Clydaea</taxon>
    </lineage>
</organism>
<feature type="compositionally biased region" description="Low complexity" evidence="4">
    <location>
        <begin position="267"/>
        <end position="292"/>
    </location>
</feature>
<feature type="region of interest" description="Disordered" evidence="4">
    <location>
        <begin position="790"/>
        <end position="879"/>
    </location>
</feature>
<feature type="compositionally biased region" description="Low complexity" evidence="4">
    <location>
        <begin position="378"/>
        <end position="402"/>
    </location>
</feature>
<evidence type="ECO:0000256" key="4">
    <source>
        <dbReference type="SAM" id="MobiDB-lite"/>
    </source>
</evidence>
<name>A0AAD5XY46_9FUNG</name>
<proteinExistence type="predicted"/>
<comment type="caution">
    <text evidence="6">The sequence shown here is derived from an EMBL/GenBank/DDBJ whole genome shotgun (WGS) entry which is preliminary data.</text>
</comment>
<feature type="domain" description="Mediator complex subunit 15 KIX" evidence="5">
    <location>
        <begin position="141"/>
        <end position="206"/>
    </location>
</feature>
<feature type="compositionally biased region" description="Polar residues" evidence="4">
    <location>
        <begin position="990"/>
        <end position="1020"/>
    </location>
</feature>
<keyword evidence="3" id="KW-0175">Coiled coil</keyword>
<feature type="compositionally biased region" description="Polar residues" evidence="4">
    <location>
        <begin position="467"/>
        <end position="477"/>
    </location>
</feature>
<dbReference type="InterPro" id="IPR036546">
    <property type="entry name" value="MED15_KIX"/>
</dbReference>
<feature type="compositionally biased region" description="Low complexity" evidence="4">
    <location>
        <begin position="1071"/>
        <end position="1083"/>
    </location>
</feature>
<dbReference type="Gene3D" id="1.10.246.20">
    <property type="entry name" value="Coactivator CBP, KIX domain"/>
    <property type="match status" value="1"/>
</dbReference>